<keyword evidence="1" id="KW-0343">GTPase activation</keyword>
<dbReference type="Gene3D" id="2.30.29.30">
    <property type="entry name" value="Pleckstrin-homology domain (PH domain)/Phosphotyrosine-binding domain (PTB)"/>
    <property type="match status" value="1"/>
</dbReference>
<keyword evidence="2" id="KW-0597">Phosphoprotein</keyword>
<dbReference type="InterPro" id="IPR036865">
    <property type="entry name" value="CRAL-TRIO_dom_sf"/>
</dbReference>
<gene>
    <name evidence="5" type="ORF">DM01DRAFT_1385598</name>
</gene>
<dbReference type="PANTHER" id="PTHR10194:SF142">
    <property type="entry name" value="NEUROFIBROMIN"/>
    <property type="match status" value="1"/>
</dbReference>
<feature type="region of interest" description="Disordered" evidence="3">
    <location>
        <begin position="759"/>
        <end position="817"/>
    </location>
</feature>
<dbReference type="SUPFAM" id="SSF48350">
    <property type="entry name" value="GTPase activation domain, GAP"/>
    <property type="match status" value="1"/>
</dbReference>
<dbReference type="InterPro" id="IPR001936">
    <property type="entry name" value="RasGAP_dom"/>
</dbReference>
<feature type="region of interest" description="Disordered" evidence="3">
    <location>
        <begin position="450"/>
        <end position="491"/>
    </location>
</feature>
<evidence type="ECO:0000313" key="5">
    <source>
        <dbReference type="EMBL" id="ORX48285.1"/>
    </source>
</evidence>
<organism evidence="5 6">
    <name type="scientific">Hesseltinella vesiculosa</name>
    <dbReference type="NCBI Taxonomy" id="101127"/>
    <lineage>
        <taxon>Eukaryota</taxon>
        <taxon>Fungi</taxon>
        <taxon>Fungi incertae sedis</taxon>
        <taxon>Mucoromycota</taxon>
        <taxon>Mucoromycotina</taxon>
        <taxon>Mucoromycetes</taxon>
        <taxon>Mucorales</taxon>
        <taxon>Cunninghamellaceae</taxon>
        <taxon>Hesseltinella</taxon>
    </lineage>
</organism>
<dbReference type="PROSITE" id="PS00509">
    <property type="entry name" value="RAS_GTPASE_ACTIV_1"/>
    <property type="match status" value="1"/>
</dbReference>
<evidence type="ECO:0000313" key="6">
    <source>
        <dbReference type="Proteomes" id="UP000242146"/>
    </source>
</evidence>
<dbReference type="InterPro" id="IPR011993">
    <property type="entry name" value="PH-like_dom_sf"/>
</dbReference>
<keyword evidence="6" id="KW-1185">Reference proteome</keyword>
<sequence>MVLQTAVTSLIQLSNYRLPIIVSSLYQCIIDIGEQHWLFIGKTPTHPSAESMQLKDPVPLDNSLVKQMLSSVLRFLFYSLDFNKEYTSYFDTQYPMFSDKEFLQGELGNFSVFMSRLLTCNVLVNMYESSSRIIYFISASNWAVVFPRWKSALIQVSTSSDDPIEVIELRIIECASLNAHRLSTVLTELQGSFLHCKRNVQSTIAIFLRRGIWNWIESYPDELEALHVGNKRMGGNPELLFDMCNTLCLSTRKKAYFWPLQIMLLLLCPDILTNLTMETTALSVPKKGQFLLALKPTIQGDRMPEIAAICYTDVCMVAAKLPKDEGTAVWTLMPEIIAELQAWLFDPKKPYTRSPELYNAGVSIEGRLLLSRADAAMSDVSESYARESTSKFYLNDDAPLVAKACKLKSEAFLSIQDGGLAHRDSLIGLRPLVAEKTRQFFLQLTEMHREQSATTSSSSTLPVSPRPPEPTHGSKSHRRFRHFSTPSTQPPPTMTTTIDIDCVLISLLQIIRAQPQIILDLGSGSNVSKEIYDVIMAILSLLNDPSHALADNAASCLIRLNQSDAVVCWDTSDQYMFTFWRTSAQILFAIAKQILNFRPDNGISLKQLLNILKNILSSGVEFLQTQMITLPTQDNVREFLQAHIGLEVVLLTLLCSWDEYVFDRVTDCIELLCIDPPSVRYFEEYQVSRLTMQANKVAYIELLGLRDTISLGRKGHQRHVWSVLRDMKIGTPGNIAAWEEIWKRWSYMTLHLIYDNDQQNSSSSNSSTHSGQGGHAHHLSMSGISQLDTAVTPSPTTMSAPTALPSTQSDPNAWDAMLPPLEDNRLIEWESYTGFLASLGQVFDNIIGETYNKCADRQGKGEFTVQLMTEIDLAQNGSSADCTSSSNLQMLEQYFGTMVDLLVCNSLMVRERIRDIMGYDMATAFYPIMLRHFTNQMKDCFRNDRPIYDSTRVLLVEQMITVLRIILSRPENCDRLPNREVNELIQSFSIYLDFLEKSDRSTKIKIKLCQLCESLIYQSGPAATRKEVVHRTKLLDCIMGWTSCYRQRNVNLGTLGDFQMDLDLACLKAIAILLYKFPVQSVKPIRERESVQMRSKIFHKYFSFFLWLLNRCKESQTNSTEKQASAISMRASMISTVKNTVIVALSNMLSANVDVGLKYSLTMAYHDDAQMVTAFIQVLTNILKQDTEFETLEESIMVDRCKKIVQYMLMYDCAIPLALEEVCTMNDIDDVAASLFTTFASEGKAMVLLQLLLEKDVQNTTNEGDLLRNTSVTTRYLSIFGKLNGSDYLNAVLKPVLVKIVNLPPEDLEFELDPAKTGMEFSTKNKENVMNAANMILDAICSSADLVPPSLKSACHAIESATKKRFPECRYTAVGSFIFLRFFCPAIVSPESEGLLRAVDISRNLRRGLLIIAKLIQNLANNVLFGSKEVYMIVLNDYVTSNIYRTTSYLRHLCDVSDLPKGGHNGIVLPMLEDDYIILRRVLTNNIDDIQRRLSSESFMKYKDDPDSLKDWESYLTSFSRLLMKLGPPADARHATSMNAIRYRHMYSGKNAAYSEFMRINSLKNANVIARNSICYDDGVSRDGSPVIYFVYRNLESYIKLGADELIYHVFQILQSFPDQRVLMVLDASQFQISYAWNNAVNLDLFLELMPQEVSNQLKDFIVYNPNQTYLHYLDQNRNLVSAMNGNITFATSIADIQDMIEPSQVHLPVSTMSLNKDYAFEFQNAYLVLDHGKDTMSTVKVTSEYIQIVATKKMPTLKYGSTITNEIYHLSEIKSLKCSSLKKGLKQLTFYSTFEKTTVKLRTADAPDILKMILRNREELDRDKPDSYFERIIRPKDVPGRLLNMAFLNMGSQDAGLRSMAYELLYSLCRTFEFKVNLKMIDCDDGSQSNPNINLLISEALPSNSDDFVCKLSERLAIAQPSLTLEMISEALIGFDKSELHTQYFILLYIYPWIPNLALTCIGTDEDITKTKEVLRTLISITVKAEHIKVLQTRIWKLIGSIVSLWDLVLAAFMDVANQHGFGSKEAEVLASTSVTMSNYQNRHKLIAIAYRLLRQLPNHPTQFISEHPLWRQMMILNRFLLMMSFDCPGPAVHVVPDALHIVALFAGEGPPLLRATMLGYAVNIINAICSCPTLPAQQHRDLQQLLIEFGERRCQLIFGVRSSDANAYNVTPESLHSPPPGTTTDLTVVQAIVNLLIRVMDSGAPTVDMCNIWHSRWMSHITSTTFQYNPAIQTRTFVILGCLARNYLDDDVIFQIFHTLQQALLDFDSRDARLILSIVMCFKSVVERMGCTKRYLPVMFWSAVGIISMNHPDLFCPATDFLMQVIRSMSATGLVDGEGSNYTEVLLAPLAYVDALWTELDSLNGVNFRGQFSFAILGLLMKGWREPQGRDISYRCLLAFLKAGRQDTDNVVRADMLGYVAGLLPVNGKNQEMLRFDSIGRNEFGAYGNYDHDLHHHSSHDGSCIHRTKDGAMTVAGHSKPCSRSSSAHRRHSIDTTRKRHNSSRSLQPDSDEEQPQHTLSTILERCSLPDSSTALLLFSAVITQLSKIENVADQLYLYELLSDAATMMPDVFCMVYPTMVAKMKQLMMTTKSAPLLMAIQSILVTACANPKYDGTPQDSLALEKKLASMGFSALGDPTYGLTPMSMKKKAVLVGKIINELIRNS</sequence>
<dbReference type="Gene3D" id="1.10.506.10">
    <property type="entry name" value="GTPase Activation - p120gap, domain 1"/>
    <property type="match status" value="2"/>
</dbReference>
<dbReference type="GO" id="GO:0005096">
    <property type="term" value="F:GTPase activator activity"/>
    <property type="evidence" value="ECO:0007669"/>
    <property type="project" value="UniProtKB-KW"/>
</dbReference>
<name>A0A1X2G980_9FUNG</name>
<dbReference type="OrthoDB" id="28245at2759"/>
<feature type="compositionally biased region" description="Low complexity" evidence="3">
    <location>
        <begin position="759"/>
        <end position="770"/>
    </location>
</feature>
<proteinExistence type="predicted"/>
<evidence type="ECO:0000256" key="3">
    <source>
        <dbReference type="SAM" id="MobiDB-lite"/>
    </source>
</evidence>
<reference evidence="5 6" key="1">
    <citation type="submission" date="2016-07" db="EMBL/GenBank/DDBJ databases">
        <title>Pervasive Adenine N6-methylation of Active Genes in Fungi.</title>
        <authorList>
            <consortium name="DOE Joint Genome Institute"/>
            <person name="Mondo S.J."/>
            <person name="Dannebaum R.O."/>
            <person name="Kuo R.C."/>
            <person name="Labutti K."/>
            <person name="Haridas S."/>
            <person name="Kuo A."/>
            <person name="Salamov A."/>
            <person name="Ahrendt S.R."/>
            <person name="Lipzen A."/>
            <person name="Sullivan W."/>
            <person name="Andreopoulos W.B."/>
            <person name="Clum A."/>
            <person name="Lindquist E."/>
            <person name="Daum C."/>
            <person name="Ramamoorthy G.K."/>
            <person name="Gryganskyi A."/>
            <person name="Culley D."/>
            <person name="Magnuson J.K."/>
            <person name="James T.Y."/>
            <person name="O'Malley M.A."/>
            <person name="Stajich J.E."/>
            <person name="Spatafora J.W."/>
            <person name="Visel A."/>
            <person name="Grigoriev I.V."/>
        </authorList>
    </citation>
    <scope>NUCLEOTIDE SEQUENCE [LARGE SCALE GENOMIC DNA]</scope>
    <source>
        <strain evidence="5 6">NRRL 3301</strain>
    </source>
</reference>
<feature type="compositionally biased region" description="Low complexity" evidence="3">
    <location>
        <begin position="452"/>
        <end position="463"/>
    </location>
</feature>
<dbReference type="SMART" id="SM00323">
    <property type="entry name" value="RasGAP"/>
    <property type="match status" value="1"/>
</dbReference>
<dbReference type="EMBL" id="MCGT01000030">
    <property type="protein sequence ID" value="ORX48285.1"/>
    <property type="molecule type" value="Genomic_DNA"/>
</dbReference>
<feature type="compositionally biased region" description="Low complexity" evidence="3">
    <location>
        <begin position="789"/>
        <end position="807"/>
    </location>
</feature>
<dbReference type="InterPro" id="IPR039360">
    <property type="entry name" value="Ras_GTPase"/>
</dbReference>
<comment type="caution">
    <text evidence="5">The sequence shown here is derived from an EMBL/GenBank/DDBJ whole genome shotgun (WGS) entry which is preliminary data.</text>
</comment>
<feature type="region of interest" description="Disordered" evidence="3">
    <location>
        <begin position="2477"/>
        <end position="2520"/>
    </location>
</feature>
<dbReference type="Proteomes" id="UP000242146">
    <property type="component" value="Unassembled WGS sequence"/>
</dbReference>
<protein>
    <recommendedName>
        <fullName evidence="4">Ras-GAP domain-containing protein</fullName>
    </recommendedName>
</protein>
<dbReference type="PROSITE" id="PS50018">
    <property type="entry name" value="RAS_GTPASE_ACTIV_2"/>
    <property type="match status" value="1"/>
</dbReference>
<feature type="compositionally biased region" description="Basic residues" evidence="3">
    <location>
        <begin position="2489"/>
        <end position="2505"/>
    </location>
</feature>
<evidence type="ECO:0000256" key="2">
    <source>
        <dbReference type="ARBA" id="ARBA00022553"/>
    </source>
</evidence>
<evidence type="ECO:0000256" key="1">
    <source>
        <dbReference type="ARBA" id="ARBA00022468"/>
    </source>
</evidence>
<dbReference type="Gene3D" id="3.40.525.10">
    <property type="entry name" value="CRAL-TRIO lipid binding domain"/>
    <property type="match status" value="1"/>
</dbReference>
<dbReference type="InterPro" id="IPR016024">
    <property type="entry name" value="ARM-type_fold"/>
</dbReference>
<dbReference type="InterPro" id="IPR008936">
    <property type="entry name" value="Rho_GTPase_activation_prot"/>
</dbReference>
<dbReference type="STRING" id="101127.A0A1X2G980"/>
<accession>A0A1X2G980</accession>
<feature type="domain" description="Ras-GAP" evidence="4">
    <location>
        <begin position="1227"/>
        <end position="1421"/>
    </location>
</feature>
<dbReference type="PANTHER" id="PTHR10194">
    <property type="entry name" value="RAS GTPASE-ACTIVATING PROTEINS"/>
    <property type="match status" value="1"/>
</dbReference>
<dbReference type="InterPro" id="IPR023152">
    <property type="entry name" value="RasGAP_CS"/>
</dbReference>
<dbReference type="SUPFAM" id="SSF48371">
    <property type="entry name" value="ARM repeat"/>
    <property type="match status" value="2"/>
</dbReference>
<evidence type="ECO:0000259" key="4">
    <source>
        <dbReference type="PROSITE" id="PS50018"/>
    </source>
</evidence>
<dbReference type="Pfam" id="PF00616">
    <property type="entry name" value="RasGAP"/>
    <property type="match status" value="1"/>
</dbReference>